<keyword evidence="2" id="KW-0808">Transferase</keyword>
<dbReference type="SUPFAM" id="SSF56112">
    <property type="entry name" value="Protein kinase-like (PK-like)"/>
    <property type="match status" value="1"/>
</dbReference>
<dbReference type="Proteomes" id="UP000492820">
    <property type="component" value="Unassembled WGS sequence"/>
</dbReference>
<protein>
    <submittedName>
        <fullName evidence="2 4">Tyrosine protein kinase Btk29A</fullName>
    </submittedName>
</protein>
<sequence>MTNHKRQNLCILSPPEAIQGRRFSQASDVWSWGVTVWEVWSGGAEPWSGLSSDAVLAELRAGHRLAWPRTTCPRRLYQLLLAAWRMA</sequence>
<dbReference type="GO" id="GO:0004714">
    <property type="term" value="F:transmembrane receptor protein tyrosine kinase activity"/>
    <property type="evidence" value="ECO:0007669"/>
    <property type="project" value="TreeGrafter"/>
</dbReference>
<evidence type="ECO:0000259" key="1">
    <source>
        <dbReference type="Pfam" id="PF07714"/>
    </source>
</evidence>
<dbReference type="InterPro" id="IPR050122">
    <property type="entry name" value="RTK"/>
</dbReference>
<keyword evidence="2" id="KW-0418">Kinase</keyword>
<dbReference type="GO" id="GO:0043235">
    <property type="term" value="C:receptor complex"/>
    <property type="evidence" value="ECO:0007669"/>
    <property type="project" value="TreeGrafter"/>
</dbReference>
<reference evidence="2" key="2">
    <citation type="submission" date="2014-06" db="EMBL/GenBank/DDBJ databases">
        <authorList>
            <person name="Aslett M."/>
        </authorList>
    </citation>
    <scope>NUCLEOTIDE SEQUENCE</scope>
</reference>
<reference evidence="2 3" key="1">
    <citation type="journal article" date="2013" name="Nature">
        <title>The genomes of four tapeworm species reveal adaptations to parasitism.</title>
        <authorList>
            <person name="Tsai I.J."/>
            <person name="Zarowiecki M."/>
            <person name="Holroyd N."/>
            <person name="Garciarrubio A."/>
            <person name="Sanchez-Flores A."/>
            <person name="Brooks K.L."/>
            <person name="Tracey A."/>
            <person name="Bobes R.J."/>
            <person name="Fragoso G."/>
            <person name="Sciutto E."/>
            <person name="Aslett M."/>
            <person name="Beasley H."/>
            <person name="Bennett H.M."/>
            <person name="Cai J."/>
            <person name="Camicia F."/>
            <person name="Clark R."/>
            <person name="Cucher M."/>
            <person name="De Silva N."/>
            <person name="Day T.A."/>
            <person name="Deplazes P."/>
            <person name="Estrada K."/>
            <person name="Fernandez C."/>
            <person name="Holland P.W."/>
            <person name="Hou J."/>
            <person name="Hu S."/>
            <person name="Huckvale T."/>
            <person name="Hung S.S."/>
            <person name="Kamenetzky L."/>
            <person name="Keane J.A."/>
            <person name="Kiss F."/>
            <person name="Koziol U."/>
            <person name="Lambert O."/>
            <person name="Liu K."/>
            <person name="Luo X."/>
            <person name="Luo Y."/>
            <person name="Macchiaroli N."/>
            <person name="Nichol S."/>
            <person name="Paps J."/>
            <person name="Parkinson J."/>
            <person name="Pouchkina-Stantcheva N."/>
            <person name="Riddiford N."/>
            <person name="Rosenzvit M."/>
            <person name="Salinas G."/>
            <person name="Wasmuth J.D."/>
            <person name="Zamanian M."/>
            <person name="Zheng Y."/>
            <person name="Cai X."/>
            <person name="Soberon X."/>
            <person name="Olson P.D."/>
            <person name="Laclette J.P."/>
            <person name="Brehm K."/>
            <person name="Berriman M."/>
            <person name="Garciarrubio A."/>
            <person name="Bobes R.J."/>
            <person name="Fragoso G."/>
            <person name="Sanchez-Flores A."/>
            <person name="Estrada K."/>
            <person name="Cevallos M.A."/>
            <person name="Morett E."/>
            <person name="Gonzalez V."/>
            <person name="Portillo T."/>
            <person name="Ochoa-Leyva A."/>
            <person name="Jose M.V."/>
            <person name="Sciutto E."/>
            <person name="Landa A."/>
            <person name="Jimenez L."/>
            <person name="Valdes V."/>
            <person name="Carrero J.C."/>
            <person name="Larralde C."/>
            <person name="Morales-Montor J."/>
            <person name="Limon-Lason J."/>
            <person name="Soberon X."/>
            <person name="Laclette J.P."/>
        </authorList>
    </citation>
    <scope>NUCLEOTIDE SEQUENCE [LARGE SCALE GENOMIC DNA]</scope>
</reference>
<dbReference type="AlphaFoldDB" id="A0A068WN05"/>
<dbReference type="EMBL" id="LK028582">
    <property type="protein sequence ID" value="CDS21157.1"/>
    <property type="molecule type" value="Genomic_DNA"/>
</dbReference>
<gene>
    <name evidence="2" type="ORF">EgrG_000558100</name>
</gene>
<dbReference type="PANTHER" id="PTHR24416:SF611">
    <property type="entry name" value="TYROSINE-PROTEIN KINASE TRANSMEMBRANE RECEPTOR ROR"/>
    <property type="match status" value="1"/>
</dbReference>
<evidence type="ECO:0000313" key="3">
    <source>
        <dbReference type="Proteomes" id="UP000492820"/>
    </source>
</evidence>
<evidence type="ECO:0000313" key="2">
    <source>
        <dbReference type="EMBL" id="CDS21157.1"/>
    </source>
</evidence>
<dbReference type="Gene3D" id="1.10.510.10">
    <property type="entry name" value="Transferase(Phosphotransferase) domain 1"/>
    <property type="match status" value="1"/>
</dbReference>
<dbReference type="WBParaSite" id="EgrG_000558100">
    <property type="protein sequence ID" value="EgrG_000558100"/>
    <property type="gene ID" value="EgrG_000558100"/>
</dbReference>
<dbReference type="GO" id="GO:0005886">
    <property type="term" value="C:plasma membrane"/>
    <property type="evidence" value="ECO:0007669"/>
    <property type="project" value="TreeGrafter"/>
</dbReference>
<accession>A0A068WN05</accession>
<feature type="domain" description="Serine-threonine/tyrosine-protein kinase catalytic" evidence="1">
    <location>
        <begin position="13"/>
        <end position="85"/>
    </location>
</feature>
<organism evidence="2">
    <name type="scientific">Echinococcus granulosus</name>
    <name type="common">Hydatid tapeworm</name>
    <dbReference type="NCBI Taxonomy" id="6210"/>
    <lineage>
        <taxon>Eukaryota</taxon>
        <taxon>Metazoa</taxon>
        <taxon>Spiralia</taxon>
        <taxon>Lophotrochozoa</taxon>
        <taxon>Platyhelminthes</taxon>
        <taxon>Cestoda</taxon>
        <taxon>Eucestoda</taxon>
        <taxon>Cyclophyllidea</taxon>
        <taxon>Taeniidae</taxon>
        <taxon>Echinococcus</taxon>
        <taxon>Echinococcus granulosus group</taxon>
    </lineage>
</organism>
<evidence type="ECO:0000313" key="4">
    <source>
        <dbReference type="WBParaSite" id="EgrG_000558100"/>
    </source>
</evidence>
<reference evidence="4" key="3">
    <citation type="submission" date="2020-10" db="UniProtKB">
        <authorList>
            <consortium name="WormBaseParasite"/>
        </authorList>
    </citation>
    <scope>IDENTIFICATION</scope>
</reference>
<dbReference type="Pfam" id="PF07714">
    <property type="entry name" value="PK_Tyr_Ser-Thr"/>
    <property type="match status" value="1"/>
</dbReference>
<dbReference type="InterPro" id="IPR011009">
    <property type="entry name" value="Kinase-like_dom_sf"/>
</dbReference>
<proteinExistence type="predicted"/>
<dbReference type="OrthoDB" id="635774at2759"/>
<dbReference type="PANTHER" id="PTHR24416">
    <property type="entry name" value="TYROSINE-PROTEIN KINASE RECEPTOR"/>
    <property type="match status" value="1"/>
</dbReference>
<name>A0A068WN05_ECHGR</name>
<dbReference type="GO" id="GO:0007169">
    <property type="term" value="P:cell surface receptor protein tyrosine kinase signaling pathway"/>
    <property type="evidence" value="ECO:0007669"/>
    <property type="project" value="TreeGrafter"/>
</dbReference>
<dbReference type="InterPro" id="IPR001245">
    <property type="entry name" value="Ser-Thr/Tyr_kinase_cat_dom"/>
</dbReference>